<protein>
    <recommendedName>
        <fullName evidence="8">ADP-ribosylhydrolase ARH1</fullName>
        <ecNumber evidence="7">3.2.2.19</ecNumber>
    </recommendedName>
    <alternativeName>
        <fullName evidence="9">ADP-ribose-L-arginine cleaving enzyme</fullName>
    </alternativeName>
    <alternativeName>
        <fullName evidence="10">[Protein ADP-ribosylarginine] hydrolase</fullName>
    </alternativeName>
</protein>
<reference evidence="15 16" key="1">
    <citation type="submission" date="2024-11" db="EMBL/GenBank/DDBJ databases">
        <title>Chromosome-level genome assembly of the freshwater bivalve Anodonta woodiana.</title>
        <authorList>
            <person name="Chen X."/>
        </authorList>
    </citation>
    <scope>NUCLEOTIDE SEQUENCE [LARGE SCALE GENOMIC DNA]</scope>
    <source>
        <strain evidence="15">MN2024</strain>
        <tissue evidence="15">Gills</tissue>
    </source>
</reference>
<dbReference type="InterPro" id="IPR000315">
    <property type="entry name" value="Znf_B-box"/>
</dbReference>
<dbReference type="EMBL" id="JBJQND010000005">
    <property type="protein sequence ID" value="KAL3876757.1"/>
    <property type="molecule type" value="Genomic_DNA"/>
</dbReference>
<dbReference type="InterPro" id="IPR001841">
    <property type="entry name" value="Znf_RING"/>
</dbReference>
<dbReference type="InterPro" id="IPR013083">
    <property type="entry name" value="Znf_RING/FYVE/PHD"/>
</dbReference>
<evidence type="ECO:0000256" key="12">
    <source>
        <dbReference type="PROSITE-ProRule" id="PRU00024"/>
    </source>
</evidence>
<feature type="domain" description="B box-type" evidence="14">
    <location>
        <begin position="133"/>
        <end position="174"/>
    </location>
</feature>
<evidence type="ECO:0000256" key="6">
    <source>
        <dbReference type="ARBA" id="ARBA00049582"/>
    </source>
</evidence>
<keyword evidence="16" id="KW-1185">Reference proteome</keyword>
<evidence type="ECO:0000256" key="2">
    <source>
        <dbReference type="ARBA" id="ARBA00022723"/>
    </source>
</evidence>
<evidence type="ECO:0000256" key="1">
    <source>
        <dbReference type="ARBA" id="ARBA00010702"/>
    </source>
</evidence>
<proteinExistence type="inferred from homology"/>
<gene>
    <name evidence="15" type="ORF">ACJMK2_034553</name>
</gene>
<dbReference type="InterPro" id="IPR036705">
    <property type="entry name" value="Ribosyl_crysJ1_sf"/>
</dbReference>
<evidence type="ECO:0000313" key="16">
    <source>
        <dbReference type="Proteomes" id="UP001634394"/>
    </source>
</evidence>
<dbReference type="PANTHER" id="PTHR16222:SF26">
    <property type="entry name" value="ADP-RIBOSYLHYDROLASE ARH1"/>
    <property type="match status" value="1"/>
</dbReference>
<keyword evidence="5" id="KW-0862">Zinc</keyword>
<dbReference type="PROSITE" id="PS50089">
    <property type="entry name" value="ZF_RING_2"/>
    <property type="match status" value="1"/>
</dbReference>
<dbReference type="Gene3D" id="3.30.40.10">
    <property type="entry name" value="Zinc/RING finger domain, C3HC4 (zinc finger)"/>
    <property type="match status" value="1"/>
</dbReference>
<evidence type="ECO:0000256" key="8">
    <source>
        <dbReference type="ARBA" id="ARBA00049773"/>
    </source>
</evidence>
<dbReference type="PROSITE" id="PS50119">
    <property type="entry name" value="ZF_BBOX"/>
    <property type="match status" value="1"/>
</dbReference>
<dbReference type="InterPro" id="IPR050792">
    <property type="entry name" value="ADP-ribosylglycohydrolase"/>
</dbReference>
<keyword evidence="3 12" id="KW-0863">Zinc-finger</keyword>
<keyword evidence="4" id="KW-0378">Hydrolase</keyword>
<comment type="function">
    <text evidence="6">Specifically acts as an arginine mono-ADP-ribosylhydrolase by mediating the removal of mono-ADP-ribose attached to arginine residues on proteins.</text>
</comment>
<evidence type="ECO:0000256" key="4">
    <source>
        <dbReference type="ARBA" id="ARBA00022801"/>
    </source>
</evidence>
<comment type="caution">
    <text evidence="15">The sequence shown here is derived from an EMBL/GenBank/DDBJ whole genome shotgun (WGS) entry which is preliminary data.</text>
</comment>
<evidence type="ECO:0000256" key="11">
    <source>
        <dbReference type="PIRSR" id="PIRSR605502-1"/>
    </source>
</evidence>
<keyword evidence="11" id="KW-0460">Magnesium</keyword>
<comment type="similarity">
    <text evidence="1">Belongs to the ADP-ribosylglycohydrolase family.</text>
</comment>
<evidence type="ECO:0000259" key="13">
    <source>
        <dbReference type="PROSITE" id="PS50089"/>
    </source>
</evidence>
<feature type="binding site" evidence="11">
    <location>
        <position position="365"/>
    </location>
    <ligand>
        <name>Mg(2+)</name>
        <dbReference type="ChEBI" id="CHEBI:18420"/>
        <label>1</label>
    </ligand>
</feature>
<evidence type="ECO:0000256" key="10">
    <source>
        <dbReference type="ARBA" id="ARBA00049810"/>
    </source>
</evidence>
<dbReference type="Pfam" id="PF00643">
    <property type="entry name" value="zf-B_box"/>
    <property type="match status" value="1"/>
</dbReference>
<accession>A0ABD3WVI2</accession>
<dbReference type="InterPro" id="IPR005502">
    <property type="entry name" value="Ribosyl_crysJ1"/>
</dbReference>
<feature type="binding site" evidence="11">
    <location>
        <position position="613"/>
    </location>
    <ligand>
        <name>Mg(2+)</name>
        <dbReference type="ChEBI" id="CHEBI:18420"/>
        <label>1</label>
    </ligand>
</feature>
<dbReference type="Proteomes" id="UP001634394">
    <property type="component" value="Unassembled WGS sequence"/>
</dbReference>
<evidence type="ECO:0000256" key="7">
    <source>
        <dbReference type="ARBA" id="ARBA00049725"/>
    </source>
</evidence>
<dbReference type="InterPro" id="IPR018957">
    <property type="entry name" value="Znf_C3HC4_RING-type"/>
</dbReference>
<comment type="cofactor">
    <cofactor evidence="11">
        <name>Mg(2+)</name>
        <dbReference type="ChEBI" id="CHEBI:18420"/>
    </cofactor>
    <text evidence="11">Binds 2 magnesium ions per subunit.</text>
</comment>
<dbReference type="Pfam" id="PF03747">
    <property type="entry name" value="ADP_ribosyl_GH"/>
    <property type="match status" value="1"/>
</dbReference>
<dbReference type="SUPFAM" id="SSF57845">
    <property type="entry name" value="B-box zinc-binding domain"/>
    <property type="match status" value="1"/>
</dbReference>
<evidence type="ECO:0000313" key="15">
    <source>
        <dbReference type="EMBL" id="KAL3876757.1"/>
    </source>
</evidence>
<dbReference type="PANTHER" id="PTHR16222">
    <property type="entry name" value="ADP-RIBOSYLGLYCOHYDROLASE"/>
    <property type="match status" value="1"/>
</dbReference>
<dbReference type="Gene3D" id="3.30.160.60">
    <property type="entry name" value="Classic Zinc Finger"/>
    <property type="match status" value="1"/>
</dbReference>
<evidence type="ECO:0000259" key="14">
    <source>
        <dbReference type="PROSITE" id="PS50119"/>
    </source>
</evidence>
<feature type="binding site" evidence="11">
    <location>
        <position position="364"/>
    </location>
    <ligand>
        <name>Mg(2+)</name>
        <dbReference type="ChEBI" id="CHEBI:18420"/>
        <label>1</label>
    </ligand>
</feature>
<dbReference type="GO" id="GO:0008270">
    <property type="term" value="F:zinc ion binding"/>
    <property type="evidence" value="ECO:0007669"/>
    <property type="project" value="UniProtKB-KW"/>
</dbReference>
<dbReference type="SUPFAM" id="SSF101478">
    <property type="entry name" value="ADP-ribosylglycohydrolase"/>
    <property type="match status" value="1"/>
</dbReference>
<dbReference type="SUPFAM" id="SSF57850">
    <property type="entry name" value="RING/U-box"/>
    <property type="match status" value="1"/>
</dbReference>
<organism evidence="15 16">
    <name type="scientific">Sinanodonta woodiana</name>
    <name type="common">Chinese pond mussel</name>
    <name type="synonym">Anodonta woodiana</name>
    <dbReference type="NCBI Taxonomy" id="1069815"/>
    <lineage>
        <taxon>Eukaryota</taxon>
        <taxon>Metazoa</taxon>
        <taxon>Spiralia</taxon>
        <taxon>Lophotrochozoa</taxon>
        <taxon>Mollusca</taxon>
        <taxon>Bivalvia</taxon>
        <taxon>Autobranchia</taxon>
        <taxon>Heteroconchia</taxon>
        <taxon>Palaeoheterodonta</taxon>
        <taxon>Unionida</taxon>
        <taxon>Unionoidea</taxon>
        <taxon>Unionidae</taxon>
        <taxon>Unioninae</taxon>
        <taxon>Sinanodonta</taxon>
    </lineage>
</organism>
<feature type="binding site" evidence="11">
    <location>
        <position position="614"/>
    </location>
    <ligand>
        <name>Mg(2+)</name>
        <dbReference type="ChEBI" id="CHEBI:18420"/>
        <label>1</label>
    </ligand>
</feature>
<dbReference type="SMART" id="SM00336">
    <property type="entry name" value="BBOX"/>
    <property type="match status" value="1"/>
</dbReference>
<dbReference type="PROSITE" id="PS00518">
    <property type="entry name" value="ZF_RING_1"/>
    <property type="match status" value="1"/>
</dbReference>
<evidence type="ECO:0000256" key="3">
    <source>
        <dbReference type="ARBA" id="ARBA00022771"/>
    </source>
</evidence>
<dbReference type="InterPro" id="IPR017907">
    <property type="entry name" value="Znf_RING_CS"/>
</dbReference>
<feature type="binding site" evidence="11">
    <location>
        <position position="611"/>
    </location>
    <ligand>
        <name>Mg(2+)</name>
        <dbReference type="ChEBI" id="CHEBI:18420"/>
        <label>1</label>
    </ligand>
</feature>
<dbReference type="GO" id="GO:0003875">
    <property type="term" value="F:ADP-ribosylarginine hydrolase activity"/>
    <property type="evidence" value="ECO:0007669"/>
    <property type="project" value="UniProtKB-EC"/>
</dbReference>
<keyword evidence="2 11" id="KW-0479">Metal-binding</keyword>
<sequence>MESRRQECSFCFRRLKPTKLIQCHHSFCYKCIDEYAHFNPSNDSFCCRICMRTVQSSKKGLSGFPTNFETQLGETFSCDLCGPKSIACGRCLNCEENLCQYCCHAHEKSKATKTHKIRDLGTLDPAVKDNLRQQRTFCKDHVEDEIKLFCQDCNVPICFACTAIKHNKHAFKTVADAANEVKMKLEATLKHHNKLMTLNVFLPLEEGIDRTITEKAQTLIDQGSHVDVIERGPGLLRRISEAISKTDPTLISSRQAKPLPARIKSSDLSATMRESAKKSIDLEYTKSSATHYRHTSTKGMMGNMKNLKERYEASMVLGGAGDALGYKNGEWETCKSGKLIHNELKRMGGIENVTVKPPQWKVSDDTVMHLATAEALIEWGSDTDKENLYAKLAYNYKDCMNNMAGRSPGFTCAESCHLLRPYQPNGHCIPFSQRGGGCGAAMRAVCIGLRFPRPEDLLDLIAISVESGRMTHHHPTGYLGSLAVALFASYAIQGRPVREWGKGLMDTLPSALQYVRSQGRDVKENEQSWSYFERAWTMYLHNRGLSDGKFEPIFPHNYGVEERDRTYKSWSFSGWGGASGHDAPMIAYDALLGAGNNWSELCNRAMFHSGDSDSTGGIAAAWFGAKFGYQGVPIQNYQKLEFNNRLMEAGAKLYRLARL</sequence>
<dbReference type="Gene3D" id="1.10.4080.10">
    <property type="entry name" value="ADP-ribosylation/Crystallin J1"/>
    <property type="match status" value="1"/>
</dbReference>
<feature type="domain" description="RING-type" evidence="13">
    <location>
        <begin position="8"/>
        <end position="50"/>
    </location>
</feature>
<name>A0ABD3WVI2_SINWO</name>
<dbReference type="FunFam" id="1.10.4080.10:FF:000002">
    <property type="entry name" value="ADP-ribosylarginine hydrolase isoform X1"/>
    <property type="match status" value="1"/>
</dbReference>
<dbReference type="EC" id="3.2.2.19" evidence="7"/>
<feature type="binding site" evidence="11">
    <location>
        <position position="363"/>
    </location>
    <ligand>
        <name>Mg(2+)</name>
        <dbReference type="ChEBI" id="CHEBI:18420"/>
        <label>1</label>
    </ligand>
</feature>
<dbReference type="Pfam" id="PF00097">
    <property type="entry name" value="zf-C3HC4"/>
    <property type="match status" value="1"/>
</dbReference>
<evidence type="ECO:0000256" key="5">
    <source>
        <dbReference type="ARBA" id="ARBA00022833"/>
    </source>
</evidence>
<dbReference type="AlphaFoldDB" id="A0ABD3WVI2"/>
<evidence type="ECO:0000256" key="9">
    <source>
        <dbReference type="ARBA" id="ARBA00049798"/>
    </source>
</evidence>